<evidence type="ECO:0000256" key="5">
    <source>
        <dbReference type="PROSITE-ProRule" id="PRU00042"/>
    </source>
</evidence>
<organism evidence="7 8">
    <name type="scientific">Trichinella zimbabwensis</name>
    <dbReference type="NCBI Taxonomy" id="268475"/>
    <lineage>
        <taxon>Eukaryota</taxon>
        <taxon>Metazoa</taxon>
        <taxon>Ecdysozoa</taxon>
        <taxon>Nematoda</taxon>
        <taxon>Enoplea</taxon>
        <taxon>Dorylaimia</taxon>
        <taxon>Trichinellida</taxon>
        <taxon>Trichinellidae</taxon>
        <taxon>Trichinella</taxon>
    </lineage>
</organism>
<dbReference type="Gene3D" id="3.30.160.60">
    <property type="entry name" value="Classic Zinc Finger"/>
    <property type="match status" value="4"/>
</dbReference>
<comment type="caution">
    <text evidence="7">The sequence shown here is derived from an EMBL/GenBank/DDBJ whole genome shotgun (WGS) entry which is preliminary data.</text>
</comment>
<keyword evidence="8" id="KW-1185">Reference proteome</keyword>
<dbReference type="PROSITE" id="PS50157">
    <property type="entry name" value="ZINC_FINGER_C2H2_2"/>
    <property type="match status" value="6"/>
</dbReference>
<dbReference type="SUPFAM" id="SSF57667">
    <property type="entry name" value="beta-beta-alpha zinc fingers"/>
    <property type="match status" value="3"/>
</dbReference>
<keyword evidence="4" id="KW-0862">Zinc</keyword>
<dbReference type="AlphaFoldDB" id="A0A0V1HST4"/>
<dbReference type="SMART" id="SM00355">
    <property type="entry name" value="ZnF_C2H2"/>
    <property type="match status" value="10"/>
</dbReference>
<feature type="non-terminal residue" evidence="7">
    <location>
        <position position="633"/>
    </location>
</feature>
<dbReference type="Proteomes" id="UP000055024">
    <property type="component" value="Unassembled WGS sequence"/>
</dbReference>
<dbReference type="InterPro" id="IPR036236">
    <property type="entry name" value="Znf_C2H2_sf"/>
</dbReference>
<dbReference type="Pfam" id="PF00096">
    <property type="entry name" value="zf-C2H2"/>
    <property type="match status" value="1"/>
</dbReference>
<feature type="domain" description="C2H2-type" evidence="6">
    <location>
        <begin position="488"/>
        <end position="516"/>
    </location>
</feature>
<name>A0A0V1HST4_9BILA</name>
<evidence type="ECO:0000259" key="6">
    <source>
        <dbReference type="PROSITE" id="PS50157"/>
    </source>
</evidence>
<dbReference type="PANTHER" id="PTHR24379:SF121">
    <property type="entry name" value="C2H2-TYPE DOMAIN-CONTAINING PROTEIN"/>
    <property type="match status" value="1"/>
</dbReference>
<dbReference type="InterPro" id="IPR013087">
    <property type="entry name" value="Znf_C2H2_type"/>
</dbReference>
<keyword evidence="3 5" id="KW-0863">Zinc-finger</keyword>
<dbReference type="STRING" id="268475.A0A0V1HST4"/>
<protein>
    <submittedName>
        <fullName evidence="7">Histone H4 transcription factor</fullName>
    </submittedName>
</protein>
<evidence type="ECO:0000313" key="8">
    <source>
        <dbReference type="Proteomes" id="UP000055024"/>
    </source>
</evidence>
<dbReference type="EMBL" id="JYDP01000033">
    <property type="protein sequence ID" value="KRZ13360.1"/>
    <property type="molecule type" value="Genomic_DNA"/>
</dbReference>
<evidence type="ECO:0000256" key="2">
    <source>
        <dbReference type="ARBA" id="ARBA00022737"/>
    </source>
</evidence>
<dbReference type="PANTHER" id="PTHR24379">
    <property type="entry name" value="KRAB AND ZINC FINGER DOMAIN-CONTAINING"/>
    <property type="match status" value="1"/>
</dbReference>
<evidence type="ECO:0000256" key="1">
    <source>
        <dbReference type="ARBA" id="ARBA00022723"/>
    </source>
</evidence>
<accession>A0A0V1HST4</accession>
<evidence type="ECO:0000256" key="3">
    <source>
        <dbReference type="ARBA" id="ARBA00022771"/>
    </source>
</evidence>
<dbReference type="PROSITE" id="PS00028">
    <property type="entry name" value="ZINC_FINGER_C2H2_1"/>
    <property type="match status" value="6"/>
</dbReference>
<keyword evidence="2" id="KW-0677">Repeat</keyword>
<feature type="domain" description="C2H2-type" evidence="6">
    <location>
        <begin position="404"/>
        <end position="426"/>
    </location>
</feature>
<sequence length="633" mass="74548">MCVPAECRISAYTCRFYSCSPPPSMPYNPTQLPESCNGYHGASTDLHVKYLSHNYFFIRLIECITVKIIARSGWTVWRIFLKKHCDYSIYFIHYVFTEILRYSHAVLDCASIEAAILHFQTCLDQASGIAEPVLPLPVWLSRYHYCYGVEPHKQKRPCTADPQHTYTLGSKNRIYFFGEMAIPSQCIWVSLSGKKKDQLTYNCCAFRCAFKTRKQYKMFSHINKHKSVRKKGSIQCPFSKCSFQFLNDEDYNNHLSYHRVELDLQEKGMSFLMNRKEHADGKLRCPQEEVNKISDGYFEESLYNMKHVCRWNNCNMDIPKLDEFYAHVADHVKSCKRGKRKTQKKCQWENCGKMFKQCSVLLEHVSSHTGSKLMACPYCMQTFSNRKGLLYHMMRQARGEECIYECDKCLKKFKSEYLMKAHRKCHVYKVFCHLCGRPAVTKSNLKQHMLHMHKSESDFPCSKCDKRFKTRNALEAHEFSHADRNVLYPCPNCGDGFLTLSRFVVHRRTVHNIKQYRCHLCTENFDLRDRLSKHLKKQHQIRPPSYTNRFRYLPKSDGVYELADIQRQHIQIENSENWTSMENTFPALPIDPILMELPNSSDDDGDNELWLLQDNDEVTAVKFIHKFYFQNHY</sequence>
<evidence type="ECO:0000313" key="7">
    <source>
        <dbReference type="EMBL" id="KRZ13360.1"/>
    </source>
</evidence>
<dbReference type="GO" id="GO:0008270">
    <property type="term" value="F:zinc ion binding"/>
    <property type="evidence" value="ECO:0007669"/>
    <property type="project" value="UniProtKB-KW"/>
</dbReference>
<reference evidence="7 8" key="1">
    <citation type="submission" date="2015-01" db="EMBL/GenBank/DDBJ databases">
        <title>Evolution of Trichinella species and genotypes.</title>
        <authorList>
            <person name="Korhonen P.K."/>
            <person name="Edoardo P."/>
            <person name="Giuseppe L.R."/>
            <person name="Gasser R.B."/>
        </authorList>
    </citation>
    <scope>NUCLEOTIDE SEQUENCE [LARGE SCALE GENOMIC DNA]</scope>
    <source>
        <strain evidence="7">ISS1029</strain>
    </source>
</reference>
<feature type="domain" description="C2H2-type" evidence="6">
    <location>
        <begin position="344"/>
        <end position="373"/>
    </location>
</feature>
<feature type="domain" description="C2H2-type" evidence="6">
    <location>
        <begin position="430"/>
        <end position="458"/>
    </location>
</feature>
<feature type="domain" description="C2H2-type" evidence="6">
    <location>
        <begin position="516"/>
        <end position="544"/>
    </location>
</feature>
<feature type="domain" description="C2H2-type" evidence="6">
    <location>
        <begin position="459"/>
        <end position="486"/>
    </location>
</feature>
<keyword evidence="1" id="KW-0479">Metal-binding</keyword>
<gene>
    <name evidence="7" type="primary">Hinfp</name>
    <name evidence="7" type="ORF">T11_10255</name>
</gene>
<proteinExistence type="predicted"/>
<dbReference type="OrthoDB" id="10039931at2759"/>
<evidence type="ECO:0000256" key="4">
    <source>
        <dbReference type="ARBA" id="ARBA00022833"/>
    </source>
</evidence>